<dbReference type="Proteomes" id="UP000886785">
    <property type="component" value="Unassembled WGS sequence"/>
</dbReference>
<sequence length="282" mass="31882">MAEYMRLTAETLPMYGGLLPDELKRRLASEKNVFAVGAVEDGTACAVLAAELSLQDILVDILYLVVAEEYRGRGIGSGLVEFFCRCAEGQGIPVRCLFSASGMEDPLYGFFVDLPDFFISEEDGFVCRIPFRDLTGSQTLMSAEDRIKDPIPFFSLPLQEQRAFRHRLEDRGDFYLEDLKERSGIYDHELCLCRKNGSAIEAAVFFLQEQGDLVLDYIWCAPKKQVALCSLLAQAARRISSRAEDGWLYIAAVEPQIGETVTRLFPQREIIRRYYCAAYEMV</sequence>
<evidence type="ECO:0000313" key="3">
    <source>
        <dbReference type="Proteomes" id="UP000886785"/>
    </source>
</evidence>
<dbReference type="EMBL" id="DVHF01000010">
    <property type="protein sequence ID" value="HIR56195.1"/>
    <property type="molecule type" value="Genomic_DNA"/>
</dbReference>
<dbReference type="InterPro" id="IPR016181">
    <property type="entry name" value="Acyl_CoA_acyltransferase"/>
</dbReference>
<evidence type="ECO:0000313" key="2">
    <source>
        <dbReference type="EMBL" id="HIR56195.1"/>
    </source>
</evidence>
<reference evidence="2" key="2">
    <citation type="journal article" date="2021" name="PeerJ">
        <title>Extensive microbial diversity within the chicken gut microbiome revealed by metagenomics and culture.</title>
        <authorList>
            <person name="Gilroy R."/>
            <person name="Ravi A."/>
            <person name="Getino M."/>
            <person name="Pursley I."/>
            <person name="Horton D.L."/>
            <person name="Alikhan N.F."/>
            <person name="Baker D."/>
            <person name="Gharbi K."/>
            <person name="Hall N."/>
            <person name="Watson M."/>
            <person name="Adriaenssens E.M."/>
            <person name="Foster-Nyarko E."/>
            <person name="Jarju S."/>
            <person name="Secka A."/>
            <person name="Antonio M."/>
            <person name="Oren A."/>
            <person name="Chaudhuri R.R."/>
            <person name="La Ragione R."/>
            <person name="Hildebrand F."/>
            <person name="Pallen M.J."/>
        </authorList>
    </citation>
    <scope>NUCLEOTIDE SEQUENCE</scope>
    <source>
        <strain evidence="2">ChiSjej1B19-7085</strain>
    </source>
</reference>
<dbReference type="GO" id="GO:0016747">
    <property type="term" value="F:acyltransferase activity, transferring groups other than amino-acyl groups"/>
    <property type="evidence" value="ECO:0007669"/>
    <property type="project" value="InterPro"/>
</dbReference>
<evidence type="ECO:0000259" key="1">
    <source>
        <dbReference type="PROSITE" id="PS51186"/>
    </source>
</evidence>
<protein>
    <recommendedName>
        <fullName evidence="1">N-acetyltransferase domain-containing protein</fullName>
    </recommendedName>
</protein>
<dbReference type="Gene3D" id="3.40.630.30">
    <property type="match status" value="1"/>
</dbReference>
<dbReference type="Pfam" id="PF00583">
    <property type="entry name" value="Acetyltransf_1"/>
    <property type="match status" value="1"/>
</dbReference>
<dbReference type="CDD" id="cd04301">
    <property type="entry name" value="NAT_SF"/>
    <property type="match status" value="1"/>
</dbReference>
<name>A0A9D1DNM7_9FIRM</name>
<dbReference type="PROSITE" id="PS51186">
    <property type="entry name" value="GNAT"/>
    <property type="match status" value="1"/>
</dbReference>
<proteinExistence type="predicted"/>
<reference evidence="2" key="1">
    <citation type="submission" date="2020-10" db="EMBL/GenBank/DDBJ databases">
        <authorList>
            <person name="Gilroy R."/>
        </authorList>
    </citation>
    <scope>NUCLEOTIDE SEQUENCE</scope>
    <source>
        <strain evidence="2">ChiSjej1B19-7085</strain>
    </source>
</reference>
<dbReference type="InterPro" id="IPR000182">
    <property type="entry name" value="GNAT_dom"/>
</dbReference>
<dbReference type="AlphaFoldDB" id="A0A9D1DNM7"/>
<organism evidence="2 3">
    <name type="scientific">Candidatus Gallacutalibacter pullicola</name>
    <dbReference type="NCBI Taxonomy" id="2840830"/>
    <lineage>
        <taxon>Bacteria</taxon>
        <taxon>Bacillati</taxon>
        <taxon>Bacillota</taxon>
        <taxon>Clostridia</taxon>
        <taxon>Eubacteriales</taxon>
        <taxon>Candidatus Gallacutalibacter</taxon>
    </lineage>
</organism>
<comment type="caution">
    <text evidence="2">The sequence shown here is derived from an EMBL/GenBank/DDBJ whole genome shotgun (WGS) entry which is preliminary data.</text>
</comment>
<gene>
    <name evidence="2" type="ORF">IAA54_00845</name>
</gene>
<dbReference type="SUPFAM" id="SSF55729">
    <property type="entry name" value="Acyl-CoA N-acyltransferases (Nat)"/>
    <property type="match status" value="1"/>
</dbReference>
<accession>A0A9D1DNM7</accession>
<feature type="domain" description="N-acetyltransferase" evidence="1">
    <location>
        <begin position="1"/>
        <end position="132"/>
    </location>
</feature>